<feature type="compositionally biased region" description="Gly residues" evidence="1">
    <location>
        <begin position="664"/>
        <end position="682"/>
    </location>
</feature>
<feature type="region of interest" description="Disordered" evidence="1">
    <location>
        <begin position="134"/>
        <end position="154"/>
    </location>
</feature>
<dbReference type="Proteomes" id="UP000799437">
    <property type="component" value="Unassembled WGS sequence"/>
</dbReference>
<dbReference type="EMBL" id="ML996571">
    <property type="protein sequence ID" value="KAF2758413.1"/>
    <property type="molecule type" value="Genomic_DNA"/>
</dbReference>
<keyword evidence="3" id="KW-1185">Reference proteome</keyword>
<reference evidence="2" key="1">
    <citation type="journal article" date="2020" name="Stud. Mycol.">
        <title>101 Dothideomycetes genomes: a test case for predicting lifestyles and emergence of pathogens.</title>
        <authorList>
            <person name="Haridas S."/>
            <person name="Albert R."/>
            <person name="Binder M."/>
            <person name="Bloem J."/>
            <person name="Labutti K."/>
            <person name="Salamov A."/>
            <person name="Andreopoulos B."/>
            <person name="Baker S."/>
            <person name="Barry K."/>
            <person name="Bills G."/>
            <person name="Bluhm B."/>
            <person name="Cannon C."/>
            <person name="Castanera R."/>
            <person name="Culley D."/>
            <person name="Daum C."/>
            <person name="Ezra D."/>
            <person name="Gonzalez J."/>
            <person name="Henrissat B."/>
            <person name="Kuo A."/>
            <person name="Liang C."/>
            <person name="Lipzen A."/>
            <person name="Lutzoni F."/>
            <person name="Magnuson J."/>
            <person name="Mondo S."/>
            <person name="Nolan M."/>
            <person name="Ohm R."/>
            <person name="Pangilinan J."/>
            <person name="Park H.-J."/>
            <person name="Ramirez L."/>
            <person name="Alfaro M."/>
            <person name="Sun H."/>
            <person name="Tritt A."/>
            <person name="Yoshinaga Y."/>
            <person name="Zwiers L.-H."/>
            <person name="Turgeon B."/>
            <person name="Goodwin S."/>
            <person name="Spatafora J."/>
            <person name="Crous P."/>
            <person name="Grigoriev I."/>
        </authorList>
    </citation>
    <scope>NUCLEOTIDE SEQUENCE</scope>
    <source>
        <strain evidence="2">CBS 121739</strain>
    </source>
</reference>
<feature type="region of interest" description="Disordered" evidence="1">
    <location>
        <begin position="232"/>
        <end position="253"/>
    </location>
</feature>
<feature type="region of interest" description="Disordered" evidence="1">
    <location>
        <begin position="532"/>
        <end position="705"/>
    </location>
</feature>
<evidence type="ECO:0000313" key="3">
    <source>
        <dbReference type="Proteomes" id="UP000799437"/>
    </source>
</evidence>
<proteinExistence type="predicted"/>
<protein>
    <recommendedName>
        <fullName evidence="4">Phosphoglycerate mutase-like protein</fullName>
    </recommendedName>
</protein>
<feature type="compositionally biased region" description="Polar residues" evidence="1">
    <location>
        <begin position="554"/>
        <end position="584"/>
    </location>
</feature>
<dbReference type="Gene3D" id="3.40.50.1240">
    <property type="entry name" value="Phosphoglycerate mutase-like"/>
    <property type="match status" value="2"/>
</dbReference>
<dbReference type="InterPro" id="IPR013078">
    <property type="entry name" value="His_Pase_superF_clade-1"/>
</dbReference>
<feature type="compositionally biased region" description="Basic and acidic residues" evidence="1">
    <location>
        <begin position="244"/>
        <end position="253"/>
    </location>
</feature>
<evidence type="ECO:0008006" key="4">
    <source>
        <dbReference type="Google" id="ProtNLM"/>
    </source>
</evidence>
<feature type="region of interest" description="Disordered" evidence="1">
    <location>
        <begin position="81"/>
        <end position="100"/>
    </location>
</feature>
<dbReference type="PANTHER" id="PTHR16469:SF27">
    <property type="entry name" value="UBIQUITIN-ASSOCIATED AND SH3 DOMAIN-CONTAINING BA-RELATED"/>
    <property type="match status" value="1"/>
</dbReference>
<feature type="compositionally biased region" description="Polar residues" evidence="1">
    <location>
        <begin position="134"/>
        <end position="145"/>
    </location>
</feature>
<name>A0A6A6W703_9PEZI</name>
<evidence type="ECO:0000256" key="1">
    <source>
        <dbReference type="SAM" id="MobiDB-lite"/>
    </source>
</evidence>
<dbReference type="SMART" id="SM00855">
    <property type="entry name" value="PGAM"/>
    <property type="match status" value="1"/>
</dbReference>
<dbReference type="RefSeq" id="XP_033600864.1">
    <property type="nucleotide sequence ID" value="XM_033740999.1"/>
</dbReference>
<accession>A0A6A6W703</accession>
<dbReference type="AlphaFoldDB" id="A0A6A6W703"/>
<feature type="compositionally biased region" description="Low complexity" evidence="1">
    <location>
        <begin position="536"/>
        <end position="553"/>
    </location>
</feature>
<evidence type="ECO:0000313" key="2">
    <source>
        <dbReference type="EMBL" id="KAF2758413.1"/>
    </source>
</evidence>
<dbReference type="OrthoDB" id="3898179at2759"/>
<dbReference type="SUPFAM" id="SSF53254">
    <property type="entry name" value="Phosphoglycerate mutase-like"/>
    <property type="match status" value="1"/>
</dbReference>
<dbReference type="GeneID" id="54482053"/>
<dbReference type="PANTHER" id="PTHR16469">
    <property type="entry name" value="UBIQUITIN-ASSOCIATED AND SH3 DOMAIN-CONTAINING BA-RELATED"/>
    <property type="match status" value="1"/>
</dbReference>
<organism evidence="2 3">
    <name type="scientific">Pseudovirgaria hyperparasitica</name>
    <dbReference type="NCBI Taxonomy" id="470096"/>
    <lineage>
        <taxon>Eukaryota</taxon>
        <taxon>Fungi</taxon>
        <taxon>Dikarya</taxon>
        <taxon>Ascomycota</taxon>
        <taxon>Pezizomycotina</taxon>
        <taxon>Dothideomycetes</taxon>
        <taxon>Dothideomycetes incertae sedis</taxon>
        <taxon>Acrospermales</taxon>
        <taxon>Acrospermaceae</taxon>
        <taxon>Pseudovirgaria</taxon>
    </lineage>
</organism>
<dbReference type="InterPro" id="IPR051710">
    <property type="entry name" value="Phosphatase_SH3-domain"/>
</dbReference>
<feature type="compositionally biased region" description="Polar residues" evidence="1">
    <location>
        <begin position="626"/>
        <end position="635"/>
    </location>
</feature>
<feature type="region of interest" description="Disordered" evidence="1">
    <location>
        <begin position="370"/>
        <end position="389"/>
    </location>
</feature>
<feature type="compositionally biased region" description="Polar residues" evidence="1">
    <location>
        <begin position="592"/>
        <end position="604"/>
    </location>
</feature>
<sequence>MPRAPDVIVIARHGARLDAADKTWHLSSPAPYDPPLTYGGWTQSRALGTRIATILDAREQEQQQSESAVVESADGADLKEALGASASPSDHRTAASKGKKRRIIVHTSPFLRCVQTSLGISAGLAQYNGRQNKLRLSTTPNSRPSTPVPGEELQPEPVLAQKTQTAQRLFASIPNPKLRIDAFLGEWLSPEYYDLITPPPDSKMMVAGAKADLLRRGEYVEVSQAASLNMGHFPGGWGSSNGDTRSRASDRDPLSRLGSLAQVLPIRDRSSSQGAIHTLAHRSNNTPTSPNTPELGTYVAPVPTYAVSPTEPIPRGYVAHARDATADIDFQWDSMRKPLNWPDGGVYGEEWSAMHKRYRKGFNDIIGWYTEHGPSVQPQDDDPSNHDGDEETELVLVLVTHAAGCNALIGALTNQPVLLDVGMGSLTMAVRRDVADPLRCSSSASPKHSPQSSIMDTENIADEYEMRLVASTEHLRPGIDPSKLDHVPSPKIVPRALGGERMHRLSTGNSGAVSPIELPLHLNGIRPSAMSAALGSVRRSQSSRSHSNSPHRQAYTTSLNTSYAAQTASPSSAVTSTGLWSSPISAKPPNSALGSRSLSDNSVPPLSAPKLSKTQLANPDVIETAAPTSQSTGIKSQDADQHDEDDIVDELRPPPGPRKSSGHGMWGASGKIGSGGSEGGLWSGSDKTTRERGPKRRWTVNEQDN</sequence>
<dbReference type="InterPro" id="IPR029033">
    <property type="entry name" value="His_PPase_superfam"/>
</dbReference>
<gene>
    <name evidence="2" type="ORF">EJ05DRAFT_350806</name>
</gene>